<feature type="transmembrane region" description="Helical" evidence="9">
    <location>
        <begin position="250"/>
        <end position="272"/>
    </location>
</feature>
<dbReference type="KEGG" id="cpo:COPRO5265_1153"/>
<dbReference type="RefSeq" id="WP_012543629.1">
    <property type="nucleotide sequence ID" value="NC_011295.1"/>
</dbReference>
<dbReference type="AlphaFoldDB" id="B5Y9L4"/>
<dbReference type="NCBIfam" id="TIGR00974">
    <property type="entry name" value="3a0107s02c"/>
    <property type="match status" value="1"/>
</dbReference>
<evidence type="ECO:0000313" key="11">
    <source>
        <dbReference type="EMBL" id="ACI16977.1"/>
    </source>
</evidence>
<dbReference type="Pfam" id="PF00528">
    <property type="entry name" value="BPD_transp_1"/>
    <property type="match status" value="1"/>
</dbReference>
<reference evidence="11 12" key="2">
    <citation type="journal article" date="2014" name="Genome Announc.">
        <title>Complete Genome Sequence of Coprothermobacter proteolyticus DSM 5265.</title>
        <authorList>
            <person name="Alexiev A."/>
            <person name="Coil D.A."/>
            <person name="Badger J.H."/>
            <person name="Enticknap J."/>
            <person name="Ward N."/>
            <person name="Robb F.T."/>
            <person name="Eisen J.A."/>
        </authorList>
    </citation>
    <scope>NUCLEOTIDE SEQUENCE [LARGE SCALE GENOMIC DNA]</scope>
    <source>
        <strain evidence="12">ATCC 35245 / DSM 5265 / OCM 4 / BT</strain>
    </source>
</reference>
<dbReference type="InterPro" id="IPR000515">
    <property type="entry name" value="MetI-like"/>
</dbReference>
<gene>
    <name evidence="11" type="primary">pstA</name>
    <name evidence="11" type="ordered locus">COPRO5265_1153</name>
</gene>
<keyword evidence="5 9" id="KW-1003">Cell membrane</keyword>
<evidence type="ECO:0000256" key="2">
    <source>
        <dbReference type="ARBA" id="ARBA00007069"/>
    </source>
</evidence>
<evidence type="ECO:0000313" key="12">
    <source>
        <dbReference type="Proteomes" id="UP000001732"/>
    </source>
</evidence>
<organism evidence="11 12">
    <name type="scientific">Coprothermobacter proteolyticus (strain ATCC 35245 / DSM 5265 / OCM 4 / BT)</name>
    <dbReference type="NCBI Taxonomy" id="309798"/>
    <lineage>
        <taxon>Bacteria</taxon>
        <taxon>Pseudomonadati</taxon>
        <taxon>Coprothermobacterota</taxon>
        <taxon>Coprothermobacteria</taxon>
        <taxon>Coprothermobacterales</taxon>
        <taxon>Coprothermobacteraceae</taxon>
        <taxon>Coprothermobacter</taxon>
    </lineage>
</organism>
<evidence type="ECO:0000256" key="4">
    <source>
        <dbReference type="ARBA" id="ARBA00022448"/>
    </source>
</evidence>
<dbReference type="GO" id="GO:0005315">
    <property type="term" value="F:phosphate transmembrane transporter activity"/>
    <property type="evidence" value="ECO:0007669"/>
    <property type="project" value="InterPro"/>
</dbReference>
<keyword evidence="8 9" id="KW-0472">Membrane</keyword>
<comment type="similarity">
    <text evidence="2 9">Belongs to the binding-protein-dependent transport system permease family. CysTW subfamily.</text>
</comment>
<dbReference type="CDD" id="cd06261">
    <property type="entry name" value="TM_PBP2"/>
    <property type="match status" value="1"/>
</dbReference>
<dbReference type="Gene3D" id="1.10.3720.10">
    <property type="entry name" value="MetI-like"/>
    <property type="match status" value="1"/>
</dbReference>
<sequence length="280" mass="30582">MRKTSDSAWVVVSGVAYFSAVIFVIWVAVHLYILSEGKLSLEFLFTNPTNGMTAGGVFAPLFGSLYLALWVLVISTPLGVLAGVYFAEFAPDNTLTRLLRSSIRTLSGVPAIVFGLFGLAFFVRLMNLRLSLLSSALTLSVMNLPVIITTTEEALRLVPNAQKEAAIALGANAWEVWRDVSFKYASGGMLSGLFLALSRALGETAPILLTGVVFYQPTVTLDPSKSFMALPYHIFILATQHSKFAEVLPIAAASGFILLIIVLLIRILAYIYSRRIQRWL</sequence>
<evidence type="ECO:0000256" key="5">
    <source>
        <dbReference type="ARBA" id="ARBA00022475"/>
    </source>
</evidence>
<evidence type="ECO:0000256" key="6">
    <source>
        <dbReference type="ARBA" id="ARBA00022692"/>
    </source>
</evidence>
<keyword evidence="7 9" id="KW-1133">Transmembrane helix</keyword>
<dbReference type="GO" id="GO:0005886">
    <property type="term" value="C:plasma membrane"/>
    <property type="evidence" value="ECO:0007669"/>
    <property type="project" value="UniProtKB-SubCell"/>
</dbReference>
<dbReference type="PANTHER" id="PTHR43470:SF3">
    <property type="entry name" value="PHOSPHATE TRANSPORT SYSTEM PERMEASE PROTEIN PSTA-RELATED"/>
    <property type="match status" value="1"/>
</dbReference>
<dbReference type="InterPro" id="IPR035906">
    <property type="entry name" value="MetI-like_sf"/>
</dbReference>
<keyword evidence="12" id="KW-1185">Reference proteome</keyword>
<name>B5Y9L4_COPPD</name>
<protein>
    <recommendedName>
        <fullName evidence="3 9">Phosphate transport system permease protein PstA</fullName>
    </recommendedName>
</protein>
<evidence type="ECO:0000256" key="7">
    <source>
        <dbReference type="ARBA" id="ARBA00022989"/>
    </source>
</evidence>
<keyword evidence="4" id="KW-0813">Transport</keyword>
<comment type="subcellular location">
    <subcellularLocation>
        <location evidence="1 9">Cell membrane</location>
        <topology evidence="1 9">Multi-pass membrane protein</topology>
    </subcellularLocation>
</comment>
<dbReference type="SUPFAM" id="SSF161098">
    <property type="entry name" value="MetI-like"/>
    <property type="match status" value="1"/>
</dbReference>
<reference evidence="12" key="1">
    <citation type="submission" date="2008-08" db="EMBL/GenBank/DDBJ databases">
        <title>The complete genome sequence of Coprothermobacter proteolyticus strain ATCC 5245 / DSM 5265 / BT.</title>
        <authorList>
            <person name="Dodson R.J."/>
            <person name="Durkin A.S."/>
            <person name="Wu M."/>
            <person name="Eisen J."/>
            <person name="Sutton G."/>
        </authorList>
    </citation>
    <scope>NUCLEOTIDE SEQUENCE [LARGE SCALE GENOMIC DNA]</scope>
    <source>
        <strain evidence="12">ATCC 35245 / DSM 5265 / OCM 4 / BT</strain>
    </source>
</reference>
<dbReference type="EMBL" id="CP001145">
    <property type="protein sequence ID" value="ACI16977.1"/>
    <property type="molecule type" value="Genomic_DNA"/>
</dbReference>
<evidence type="ECO:0000256" key="3">
    <source>
        <dbReference type="ARBA" id="ARBA00016864"/>
    </source>
</evidence>
<feature type="transmembrane region" description="Helical" evidence="9">
    <location>
        <begin position="108"/>
        <end position="126"/>
    </location>
</feature>
<dbReference type="STRING" id="309798.COPRO5265_1153"/>
<dbReference type="GO" id="GO:0035435">
    <property type="term" value="P:phosphate ion transmembrane transport"/>
    <property type="evidence" value="ECO:0007669"/>
    <property type="project" value="InterPro"/>
</dbReference>
<feature type="transmembrane region" description="Helical" evidence="9">
    <location>
        <begin position="65"/>
        <end position="87"/>
    </location>
</feature>
<feature type="transmembrane region" description="Helical" evidence="9">
    <location>
        <begin position="7"/>
        <end position="33"/>
    </location>
</feature>
<dbReference type="PANTHER" id="PTHR43470">
    <property type="entry name" value="PHOSPHATE TRANSPORT SYSTEM PERMEASE PROTEIN PSTA-RELATED"/>
    <property type="match status" value="1"/>
</dbReference>
<keyword evidence="6 9" id="KW-0812">Transmembrane</keyword>
<evidence type="ECO:0000259" key="10">
    <source>
        <dbReference type="PROSITE" id="PS50928"/>
    </source>
</evidence>
<feature type="domain" description="ABC transmembrane type-1" evidence="10">
    <location>
        <begin position="61"/>
        <end position="269"/>
    </location>
</feature>
<dbReference type="PROSITE" id="PS50928">
    <property type="entry name" value="ABC_TM1"/>
    <property type="match status" value="1"/>
</dbReference>
<comment type="caution">
    <text evidence="9">Lacks conserved residue(s) required for the propagation of feature annotation.</text>
</comment>
<evidence type="ECO:0000256" key="9">
    <source>
        <dbReference type="RuleBase" id="RU363043"/>
    </source>
</evidence>
<proteinExistence type="inferred from homology"/>
<evidence type="ECO:0000256" key="1">
    <source>
        <dbReference type="ARBA" id="ARBA00004651"/>
    </source>
</evidence>
<dbReference type="HOGENOM" id="CLU_033621_2_2_9"/>
<dbReference type="Proteomes" id="UP000001732">
    <property type="component" value="Chromosome"/>
</dbReference>
<dbReference type="InterPro" id="IPR005672">
    <property type="entry name" value="Phosphate_PstA"/>
</dbReference>
<accession>B5Y9L4</accession>
<dbReference type="OrthoDB" id="9785113at2"/>
<dbReference type="eggNOG" id="COG0581">
    <property type="taxonomic scope" value="Bacteria"/>
</dbReference>
<evidence type="ECO:0000256" key="8">
    <source>
        <dbReference type="ARBA" id="ARBA00023136"/>
    </source>
</evidence>